<dbReference type="AlphaFoldDB" id="A0A6L9QU15"/>
<sequence length="93" mass="9429">MRIGKALSGGIAAAIVLTLAADVTVLVSRAGDEPSKAGNLVSVDRNAAPQAPAVAPLTRRYTPHLLVAGTSPLPPQAVERARRLKGVAGLTVV</sequence>
<name>A0A6L9QU15_9ACTN</name>
<protein>
    <submittedName>
        <fullName evidence="1">Uncharacterized protein</fullName>
    </submittedName>
</protein>
<reference evidence="1 2" key="1">
    <citation type="submission" date="2020-01" db="EMBL/GenBank/DDBJ databases">
        <title>Insect and environment-associated Actinomycetes.</title>
        <authorList>
            <person name="Currrie C."/>
            <person name="Chevrette M."/>
            <person name="Carlson C."/>
            <person name="Stubbendieck R."/>
            <person name="Wendt-Pienkowski E."/>
        </authorList>
    </citation>
    <scope>NUCLEOTIDE SEQUENCE [LARGE SCALE GENOMIC DNA]</scope>
    <source>
        <strain evidence="1 2">SID10258</strain>
    </source>
</reference>
<dbReference type="Proteomes" id="UP000475532">
    <property type="component" value="Unassembled WGS sequence"/>
</dbReference>
<evidence type="ECO:0000313" key="2">
    <source>
        <dbReference type="Proteomes" id="UP000475532"/>
    </source>
</evidence>
<accession>A0A6L9QU15</accession>
<organism evidence="1 2">
    <name type="scientific">Actinomadura bangladeshensis</name>
    <dbReference type="NCBI Taxonomy" id="453573"/>
    <lineage>
        <taxon>Bacteria</taxon>
        <taxon>Bacillati</taxon>
        <taxon>Actinomycetota</taxon>
        <taxon>Actinomycetes</taxon>
        <taxon>Streptosporangiales</taxon>
        <taxon>Thermomonosporaceae</taxon>
        <taxon>Actinomadura</taxon>
    </lineage>
</organism>
<dbReference type="EMBL" id="JAAGLI010001002">
    <property type="protein sequence ID" value="NEA28123.1"/>
    <property type="molecule type" value="Genomic_DNA"/>
</dbReference>
<comment type="caution">
    <text evidence="1">The sequence shown here is derived from an EMBL/GenBank/DDBJ whole genome shotgun (WGS) entry which is preliminary data.</text>
</comment>
<evidence type="ECO:0000313" key="1">
    <source>
        <dbReference type="EMBL" id="NEA28123.1"/>
    </source>
</evidence>
<gene>
    <name evidence="1" type="ORF">G3I70_37340</name>
</gene>
<feature type="non-terminal residue" evidence="1">
    <location>
        <position position="93"/>
    </location>
</feature>
<proteinExistence type="predicted"/>